<comment type="caution">
    <text evidence="7">The sequence shown here is derived from an EMBL/GenBank/DDBJ whole genome shotgun (WGS) entry which is preliminary data.</text>
</comment>
<keyword evidence="4 6" id="KW-1133">Transmembrane helix</keyword>
<dbReference type="CDD" id="cd13128">
    <property type="entry name" value="MATE_Wzx_like"/>
    <property type="match status" value="1"/>
</dbReference>
<feature type="transmembrane region" description="Helical" evidence="6">
    <location>
        <begin position="438"/>
        <end position="460"/>
    </location>
</feature>
<dbReference type="GO" id="GO:0005886">
    <property type="term" value="C:plasma membrane"/>
    <property type="evidence" value="ECO:0007669"/>
    <property type="project" value="UniProtKB-SubCell"/>
</dbReference>
<feature type="transmembrane region" description="Helical" evidence="6">
    <location>
        <begin position="321"/>
        <end position="341"/>
    </location>
</feature>
<proteinExistence type="predicted"/>
<keyword evidence="2" id="KW-1003">Cell membrane</keyword>
<evidence type="ECO:0000313" key="7">
    <source>
        <dbReference type="EMBL" id="PWT26032.1"/>
    </source>
</evidence>
<dbReference type="EMBL" id="NXNG01000001">
    <property type="protein sequence ID" value="PWT26032.1"/>
    <property type="molecule type" value="Genomic_DNA"/>
</dbReference>
<dbReference type="Pfam" id="PF01943">
    <property type="entry name" value="Polysacc_synt"/>
    <property type="match status" value="1"/>
</dbReference>
<evidence type="ECO:0000256" key="6">
    <source>
        <dbReference type="SAM" id="Phobius"/>
    </source>
</evidence>
<feature type="transmembrane region" description="Helical" evidence="6">
    <location>
        <begin position="208"/>
        <end position="225"/>
    </location>
</feature>
<keyword evidence="5 6" id="KW-0472">Membrane</keyword>
<keyword evidence="3 6" id="KW-0812">Transmembrane</keyword>
<protein>
    <submittedName>
        <fullName evidence="7">Flippase</fullName>
    </submittedName>
</protein>
<dbReference type="AlphaFoldDB" id="A0A317G0S0"/>
<feature type="transmembrane region" description="Helical" evidence="6">
    <location>
        <begin position="112"/>
        <end position="132"/>
    </location>
</feature>
<accession>A0A317G0S0</accession>
<feature type="transmembrane region" description="Helical" evidence="6">
    <location>
        <begin position="380"/>
        <end position="401"/>
    </location>
</feature>
<evidence type="ECO:0000256" key="5">
    <source>
        <dbReference type="ARBA" id="ARBA00023136"/>
    </source>
</evidence>
<feature type="transmembrane region" description="Helical" evidence="6">
    <location>
        <begin position="413"/>
        <end position="432"/>
    </location>
</feature>
<evidence type="ECO:0000256" key="3">
    <source>
        <dbReference type="ARBA" id="ARBA00022692"/>
    </source>
</evidence>
<dbReference type="PANTHER" id="PTHR30250">
    <property type="entry name" value="PST FAMILY PREDICTED COLANIC ACID TRANSPORTER"/>
    <property type="match status" value="1"/>
</dbReference>
<evidence type="ECO:0000256" key="1">
    <source>
        <dbReference type="ARBA" id="ARBA00004651"/>
    </source>
</evidence>
<feature type="transmembrane region" description="Helical" evidence="6">
    <location>
        <begin position="12"/>
        <end position="30"/>
    </location>
</feature>
<evidence type="ECO:0000313" key="8">
    <source>
        <dbReference type="Proteomes" id="UP000245488"/>
    </source>
</evidence>
<sequence>MSKKSIKKNYIYNVTYQVLVLLTPLITTPYLSRVLGAEGIGTVSFVESIVYYFVLFATLGITTYGQREISYVRDDYKLRTKVFWETKILEIIISIFVLGLYIIFSSVQQNKFMYYIFSFYILAVTVDVVWLFQGLEEFGKIVIRNLFFKLVSIIYIFTTVHNEKDILKYVFGLAFFLFLSNLSLCGYLKGYIGIPKWKYIRPFRNIKIVISMFVPTIAISIYTVLDKTMIGLITKDAIQNGYYEQAIKISRMVLTIVTSLGTVMIPRIGYYFGKGDIEQINTFMYRAYRFVWFIGVPLCFGIVATASNFVPWFYGNSYSEVILLLKVLSFLILAIGINNVTGMQYLIPTKRQNTFTVTVLVGAVTNLVLNIILIGRLQALGAAIASVAAETTIALVQLFIIRKELSILKIFKCSLNYLLAGIFMLLVLIFLGEYLEPNIFNSFIMILIGAFIYFGVLLLIRDSFFMENTKSIMRKVINH</sequence>
<feature type="transmembrane region" description="Helical" evidence="6">
    <location>
        <begin position="166"/>
        <end position="188"/>
    </location>
</feature>
<feature type="transmembrane region" description="Helical" evidence="6">
    <location>
        <begin position="50"/>
        <end position="67"/>
    </location>
</feature>
<organism evidence="7 8">
    <name type="scientific">Butyrivibrio fibrisolvens</name>
    <dbReference type="NCBI Taxonomy" id="831"/>
    <lineage>
        <taxon>Bacteria</taxon>
        <taxon>Bacillati</taxon>
        <taxon>Bacillota</taxon>
        <taxon>Clostridia</taxon>
        <taxon>Lachnospirales</taxon>
        <taxon>Lachnospiraceae</taxon>
        <taxon>Butyrivibrio</taxon>
    </lineage>
</organism>
<dbReference type="InterPro" id="IPR050833">
    <property type="entry name" value="Poly_Biosynth_Transport"/>
</dbReference>
<comment type="subcellular location">
    <subcellularLocation>
        <location evidence="1">Cell membrane</location>
        <topology evidence="1">Multi-pass membrane protein</topology>
    </subcellularLocation>
</comment>
<dbReference type="Proteomes" id="UP000245488">
    <property type="component" value="Chromosome"/>
</dbReference>
<gene>
    <name evidence="7" type="ORF">CPT75_02325</name>
</gene>
<feature type="transmembrane region" description="Helical" evidence="6">
    <location>
        <begin position="141"/>
        <end position="160"/>
    </location>
</feature>
<feature type="transmembrane region" description="Helical" evidence="6">
    <location>
        <begin position="249"/>
        <end position="270"/>
    </location>
</feature>
<feature type="transmembrane region" description="Helical" evidence="6">
    <location>
        <begin position="88"/>
        <end position="106"/>
    </location>
</feature>
<dbReference type="InterPro" id="IPR002797">
    <property type="entry name" value="Polysacc_synth"/>
</dbReference>
<reference evidence="7 8" key="1">
    <citation type="submission" date="2017-09" db="EMBL/GenBank/DDBJ databases">
        <title>High-quality draft genome sequence of Butyrivibrio fibrisolvens INBov1, isolated from cow rumen.</title>
        <authorList>
            <person name="Rodriguez Hernaez J."/>
            <person name="Rivarola M."/>
            <person name="Paniego N."/>
            <person name="Cravero S."/>
            <person name="Ceron Cucchi M."/>
            <person name="Martinez M.C."/>
        </authorList>
    </citation>
    <scope>NUCLEOTIDE SEQUENCE [LARGE SCALE GENOMIC DNA]</scope>
    <source>
        <strain evidence="7 8">INBov1</strain>
    </source>
</reference>
<feature type="transmembrane region" description="Helical" evidence="6">
    <location>
        <begin position="290"/>
        <end position="315"/>
    </location>
</feature>
<feature type="transmembrane region" description="Helical" evidence="6">
    <location>
        <begin position="353"/>
        <end position="374"/>
    </location>
</feature>
<keyword evidence="8" id="KW-1185">Reference proteome</keyword>
<evidence type="ECO:0000256" key="4">
    <source>
        <dbReference type="ARBA" id="ARBA00022989"/>
    </source>
</evidence>
<evidence type="ECO:0000256" key="2">
    <source>
        <dbReference type="ARBA" id="ARBA00022475"/>
    </source>
</evidence>
<dbReference type="PANTHER" id="PTHR30250:SF11">
    <property type="entry name" value="O-ANTIGEN TRANSPORTER-RELATED"/>
    <property type="match status" value="1"/>
</dbReference>
<dbReference type="RefSeq" id="WP_110071972.1">
    <property type="nucleotide sequence ID" value="NZ_CM009896.1"/>
</dbReference>
<name>A0A317G0S0_BUTFI</name>